<evidence type="ECO:0000256" key="9">
    <source>
        <dbReference type="ARBA" id="ARBA00023014"/>
    </source>
</evidence>
<dbReference type="SFLD" id="SFLDS00029">
    <property type="entry name" value="Radical_SAM"/>
    <property type="match status" value="1"/>
</dbReference>
<dbReference type="Gene3D" id="3.20.20.70">
    <property type="entry name" value="Aldolase class I"/>
    <property type="match status" value="1"/>
</dbReference>
<dbReference type="Proteomes" id="UP000324159">
    <property type="component" value="Unassembled WGS sequence"/>
</dbReference>
<dbReference type="GO" id="GO:0051539">
    <property type="term" value="F:4 iron, 4 sulfur cluster binding"/>
    <property type="evidence" value="ECO:0007669"/>
    <property type="project" value="UniProtKB-KW"/>
</dbReference>
<reference evidence="12 13" key="1">
    <citation type="submission" date="2019-07" db="EMBL/GenBank/DDBJ databases">
        <title>Genomic Encyclopedia of Type Strains, Phase IV (KMG-IV): sequencing the most valuable type-strain genomes for metagenomic binning, comparative biology and taxonomic classification.</title>
        <authorList>
            <person name="Goeker M."/>
        </authorList>
    </citation>
    <scope>NUCLEOTIDE SEQUENCE [LARGE SCALE GENOMIC DNA]</scope>
    <source>
        <strain evidence="12 13">SS015</strain>
    </source>
</reference>
<keyword evidence="7" id="KW-0663">Pyridoxal phosphate</keyword>
<dbReference type="InterPro" id="IPR058240">
    <property type="entry name" value="rSAM_sf"/>
</dbReference>
<feature type="binding site" evidence="10">
    <location>
        <position position="98"/>
    </location>
    <ligand>
        <name>[4Fe-4S] cluster</name>
        <dbReference type="ChEBI" id="CHEBI:49883"/>
        <note>4Fe-4S-S-AdoMet</note>
    </ligand>
</feature>
<dbReference type="PANTHER" id="PTHR30538">
    <property type="entry name" value="LYSINE 2,3-AMINOMUTASE-RELATED"/>
    <property type="match status" value="1"/>
</dbReference>
<feature type="binding site" evidence="10">
    <location>
        <position position="105"/>
    </location>
    <ligand>
        <name>[4Fe-4S] cluster</name>
        <dbReference type="ChEBI" id="CHEBI:49883"/>
        <note>4Fe-4S-S-AdoMet</note>
    </ligand>
</feature>
<comment type="caution">
    <text evidence="12">The sequence shown here is derived from an EMBL/GenBank/DDBJ whole genome shotgun (WGS) entry which is preliminary data.</text>
</comment>
<keyword evidence="8" id="KW-0408">Iron</keyword>
<dbReference type="SFLD" id="SFLDG01070">
    <property type="entry name" value="PLP-dependent"/>
    <property type="match status" value="1"/>
</dbReference>
<dbReference type="InterPro" id="IPR013785">
    <property type="entry name" value="Aldolase_TIM"/>
</dbReference>
<comment type="similarity">
    <text evidence="3">Belongs to the radical SAM superfamily. KamA family.</text>
</comment>
<keyword evidence="5" id="KW-0949">S-adenosyl-L-methionine</keyword>
<name>A0A5D3WIA2_9BACT</name>
<evidence type="ECO:0000313" key="12">
    <source>
        <dbReference type="EMBL" id="TYO97613.1"/>
    </source>
</evidence>
<keyword evidence="6 10" id="KW-0479">Metal-binding</keyword>
<dbReference type="OrthoDB" id="9768064at2"/>
<dbReference type="SUPFAM" id="SSF102114">
    <property type="entry name" value="Radical SAM enzymes"/>
    <property type="match status" value="1"/>
</dbReference>
<gene>
    <name evidence="12" type="ORF">EDC39_10916</name>
</gene>
<keyword evidence="13" id="KW-1185">Reference proteome</keyword>
<dbReference type="GO" id="GO:0003824">
    <property type="term" value="F:catalytic activity"/>
    <property type="evidence" value="ECO:0007669"/>
    <property type="project" value="InterPro"/>
</dbReference>
<evidence type="ECO:0000256" key="2">
    <source>
        <dbReference type="ARBA" id="ARBA00001966"/>
    </source>
</evidence>
<evidence type="ECO:0000256" key="4">
    <source>
        <dbReference type="ARBA" id="ARBA00022485"/>
    </source>
</evidence>
<dbReference type="AlphaFoldDB" id="A0A5D3WIA2"/>
<dbReference type="PROSITE" id="PS51918">
    <property type="entry name" value="RADICAL_SAM"/>
    <property type="match status" value="1"/>
</dbReference>
<protein>
    <submittedName>
        <fullName evidence="12">L-lysine 2,3-aminomutase</fullName>
    </submittedName>
</protein>
<dbReference type="PANTHER" id="PTHR30538:SF0">
    <property type="entry name" value="L-LYSINE 2,3-AMINOMUTASE AQ_1632-RELATED"/>
    <property type="match status" value="1"/>
</dbReference>
<comment type="cofactor">
    <cofactor evidence="2">
        <name>[4Fe-4S] cluster</name>
        <dbReference type="ChEBI" id="CHEBI:49883"/>
    </cofactor>
</comment>
<evidence type="ECO:0000256" key="10">
    <source>
        <dbReference type="PIRSR" id="PIRSR004911-1"/>
    </source>
</evidence>
<evidence type="ECO:0000313" key="13">
    <source>
        <dbReference type="Proteomes" id="UP000324159"/>
    </source>
</evidence>
<dbReference type="NCBIfam" id="TIGR00238">
    <property type="entry name" value="KamA family radical SAM protein"/>
    <property type="match status" value="1"/>
</dbReference>
<dbReference type="RefSeq" id="WP_148896262.1">
    <property type="nucleotide sequence ID" value="NZ_VNIB01000009.1"/>
</dbReference>
<dbReference type="GO" id="GO:0046872">
    <property type="term" value="F:metal ion binding"/>
    <property type="evidence" value="ECO:0007669"/>
    <property type="project" value="UniProtKB-KW"/>
</dbReference>
<dbReference type="CDD" id="cd01335">
    <property type="entry name" value="Radical_SAM"/>
    <property type="match status" value="1"/>
</dbReference>
<feature type="domain" description="Radical SAM core" evidence="11">
    <location>
        <begin position="84"/>
        <end position="316"/>
    </location>
</feature>
<keyword evidence="4 10" id="KW-0004">4Fe-4S</keyword>
<feature type="binding site" evidence="10">
    <location>
        <position position="102"/>
    </location>
    <ligand>
        <name>[4Fe-4S] cluster</name>
        <dbReference type="ChEBI" id="CHEBI:49883"/>
        <note>4Fe-4S-S-AdoMet</note>
    </ligand>
</feature>
<organism evidence="12 13">
    <name type="scientific">Geothermobacter ehrlichii</name>
    <dbReference type="NCBI Taxonomy" id="213224"/>
    <lineage>
        <taxon>Bacteria</taxon>
        <taxon>Pseudomonadati</taxon>
        <taxon>Thermodesulfobacteriota</taxon>
        <taxon>Desulfuromonadia</taxon>
        <taxon>Desulfuromonadales</taxon>
        <taxon>Geothermobacteraceae</taxon>
        <taxon>Geothermobacter</taxon>
    </lineage>
</organism>
<dbReference type="EMBL" id="VNIB01000009">
    <property type="protein sequence ID" value="TYO97613.1"/>
    <property type="molecule type" value="Genomic_DNA"/>
</dbReference>
<dbReference type="InterPro" id="IPR003739">
    <property type="entry name" value="Lys_aminomutase/Glu_NH3_mut"/>
</dbReference>
<sequence length="383" mass="43748">MKVSYITKLQQVPELAAEERTRLARVTERFAFRSNSYYQSLIDWSDPHDPIRRLVVPHEDELVEWGSLDASGEASYTVMPGLEHKYPDTALLLVNNVCGAFCRFCFRKRLFLKGNQETVRNVDAELDYIRSHPEISNVLLTGGDPLLMSAARLAPILEALSSIEHVRIIRIGSKMTAFNPYRILDDRELVDLFARTVRGGSQLYLMNHFNHPRELTAEAKRALRVLAEVGVMLTNQTPMIRGINDDPEVLRDLFNQLSFLGIPPYYVFQCRPTRGNRSYTLPLEQAYRHFVDAWRGSSGLARRARLVMSHRTGKIEVIGLTKGHIMFRYHRAPNPANDGKIIICRRNPRGYWFDDFACVDSLSDTLVEDCRPDNADAAQNHTA</sequence>
<evidence type="ECO:0000256" key="6">
    <source>
        <dbReference type="ARBA" id="ARBA00022723"/>
    </source>
</evidence>
<evidence type="ECO:0000256" key="7">
    <source>
        <dbReference type="ARBA" id="ARBA00022898"/>
    </source>
</evidence>
<proteinExistence type="inferred from homology"/>
<evidence type="ECO:0000256" key="5">
    <source>
        <dbReference type="ARBA" id="ARBA00022691"/>
    </source>
</evidence>
<evidence type="ECO:0000259" key="11">
    <source>
        <dbReference type="PROSITE" id="PS51918"/>
    </source>
</evidence>
<dbReference type="InterPro" id="IPR007197">
    <property type="entry name" value="rSAM"/>
</dbReference>
<dbReference type="Pfam" id="PF04055">
    <property type="entry name" value="Radical_SAM"/>
    <property type="match status" value="1"/>
</dbReference>
<evidence type="ECO:0000256" key="1">
    <source>
        <dbReference type="ARBA" id="ARBA00001933"/>
    </source>
</evidence>
<evidence type="ECO:0000256" key="8">
    <source>
        <dbReference type="ARBA" id="ARBA00023004"/>
    </source>
</evidence>
<evidence type="ECO:0000256" key="3">
    <source>
        <dbReference type="ARBA" id="ARBA00008703"/>
    </source>
</evidence>
<comment type="cofactor">
    <cofactor evidence="1">
        <name>pyridoxal 5'-phosphate</name>
        <dbReference type="ChEBI" id="CHEBI:597326"/>
    </cofactor>
</comment>
<keyword evidence="9 10" id="KW-0411">Iron-sulfur</keyword>
<accession>A0A5D3WIA2</accession>
<dbReference type="PIRSF" id="PIRSF004911">
    <property type="entry name" value="DUF160"/>
    <property type="match status" value="1"/>
</dbReference>